<evidence type="ECO:0000256" key="4">
    <source>
        <dbReference type="ARBA" id="ARBA00022801"/>
    </source>
</evidence>
<evidence type="ECO:0000259" key="11">
    <source>
        <dbReference type="SMART" id="SM00235"/>
    </source>
</evidence>
<dbReference type="GO" id="GO:0005615">
    <property type="term" value="C:extracellular space"/>
    <property type="evidence" value="ECO:0007669"/>
    <property type="project" value="TreeGrafter"/>
</dbReference>
<feature type="binding site" evidence="9">
    <location>
        <position position="274"/>
    </location>
    <ligand>
        <name>Zn(2+)</name>
        <dbReference type="ChEBI" id="CHEBI:29105"/>
        <label>2</label>
        <note>catalytic</note>
    </ligand>
</feature>
<dbReference type="PRINTS" id="PR00138">
    <property type="entry name" value="MATRIXIN"/>
</dbReference>
<keyword evidence="9" id="KW-0106">Calcium</keyword>
<feature type="binding site" evidence="9">
    <location>
        <position position="233"/>
    </location>
    <ligand>
        <name>Zn(2+)</name>
        <dbReference type="ChEBI" id="CHEBI:29105"/>
        <label>1</label>
    </ligand>
</feature>
<evidence type="ECO:0000256" key="8">
    <source>
        <dbReference type="PIRSR" id="PIRSR001191-2"/>
    </source>
</evidence>
<feature type="binding site" evidence="9">
    <location>
        <position position="199"/>
    </location>
    <ligand>
        <name>Zn(2+)</name>
        <dbReference type="ChEBI" id="CHEBI:29105"/>
        <label>1</label>
    </ligand>
</feature>
<feature type="binding site" evidence="9">
    <location>
        <position position="238"/>
    </location>
    <ligand>
        <name>Ca(2+)</name>
        <dbReference type="ChEBI" id="CHEBI:29108"/>
        <label>3</label>
    </ligand>
</feature>
<feature type="transmembrane region" description="Helical" evidence="10">
    <location>
        <begin position="12"/>
        <end position="29"/>
    </location>
</feature>
<protein>
    <recommendedName>
        <fullName evidence="11">Peptidase metallopeptidase domain-containing protein</fullName>
    </recommendedName>
</protein>
<dbReference type="InterPro" id="IPR024079">
    <property type="entry name" value="MetalloPept_cat_dom_sf"/>
</dbReference>
<comment type="cofactor">
    <cofactor evidence="9">
        <name>Zn(2+)</name>
        <dbReference type="ChEBI" id="CHEBI:29105"/>
    </cofactor>
    <text evidence="9">Binds 2 Zn(2+) ions per subunit.</text>
</comment>
<feature type="binding site" evidence="9">
    <location>
        <position position="238"/>
    </location>
    <ligand>
        <name>Ca(2+)</name>
        <dbReference type="ChEBI" id="CHEBI:29108"/>
        <label>1</label>
    </ligand>
</feature>
<proteinExistence type="inferred from homology"/>
<dbReference type="PANTHER" id="PTHR10201:SF331">
    <property type="entry name" value="MATRIX METALLOPROTEINASE-14-LIKE ISOFORM X1"/>
    <property type="match status" value="1"/>
</dbReference>
<evidence type="ECO:0000256" key="2">
    <source>
        <dbReference type="ARBA" id="ARBA00022670"/>
    </source>
</evidence>
<reference evidence="12" key="1">
    <citation type="submission" date="2021-12" db="EMBL/GenBank/DDBJ databases">
        <authorList>
            <person name="King R."/>
        </authorList>
    </citation>
    <scope>NUCLEOTIDE SEQUENCE</scope>
</reference>
<dbReference type="GO" id="GO:0008270">
    <property type="term" value="F:zinc ion binding"/>
    <property type="evidence" value="ECO:0007669"/>
    <property type="project" value="InterPro"/>
</dbReference>
<dbReference type="InterPro" id="IPR033739">
    <property type="entry name" value="M10A_MMP"/>
</dbReference>
<dbReference type="Gene3D" id="3.40.390.10">
    <property type="entry name" value="Collagenase (Catalytic Domain)"/>
    <property type="match status" value="1"/>
</dbReference>
<name>A0A9P0B8Z5_BRAAE</name>
<dbReference type="PANTHER" id="PTHR10201">
    <property type="entry name" value="MATRIX METALLOPROTEINASE"/>
    <property type="match status" value="1"/>
</dbReference>
<organism evidence="12 13">
    <name type="scientific">Brassicogethes aeneus</name>
    <name type="common">Rape pollen beetle</name>
    <name type="synonym">Meligethes aeneus</name>
    <dbReference type="NCBI Taxonomy" id="1431903"/>
    <lineage>
        <taxon>Eukaryota</taxon>
        <taxon>Metazoa</taxon>
        <taxon>Ecdysozoa</taxon>
        <taxon>Arthropoda</taxon>
        <taxon>Hexapoda</taxon>
        <taxon>Insecta</taxon>
        <taxon>Pterygota</taxon>
        <taxon>Neoptera</taxon>
        <taxon>Endopterygota</taxon>
        <taxon>Coleoptera</taxon>
        <taxon>Polyphaga</taxon>
        <taxon>Cucujiformia</taxon>
        <taxon>Nitidulidae</taxon>
        <taxon>Meligethinae</taxon>
        <taxon>Brassicogethes</taxon>
    </lineage>
</organism>
<feature type="binding site" evidence="8">
    <location>
        <position position="259"/>
    </location>
    <ligand>
        <name>Zn(2+)</name>
        <dbReference type="ChEBI" id="CHEBI:29105"/>
        <label>2</label>
        <note>catalytic</note>
    </ligand>
</feature>
<dbReference type="SUPFAM" id="SSF55486">
    <property type="entry name" value="Metalloproteases ('zincins'), catalytic domain"/>
    <property type="match status" value="1"/>
</dbReference>
<evidence type="ECO:0000256" key="5">
    <source>
        <dbReference type="ARBA" id="ARBA00022833"/>
    </source>
</evidence>
<dbReference type="GO" id="GO:0030198">
    <property type="term" value="P:extracellular matrix organization"/>
    <property type="evidence" value="ECO:0007669"/>
    <property type="project" value="TreeGrafter"/>
</dbReference>
<feature type="binding site" evidence="9">
    <location>
        <position position="209"/>
    </location>
    <ligand>
        <name>Ca(2+)</name>
        <dbReference type="ChEBI" id="CHEBI:29108"/>
        <label>3</label>
    </ligand>
</feature>
<feature type="binding site" description="in inhibited form" evidence="9">
    <location>
        <position position="109"/>
    </location>
    <ligand>
        <name>Zn(2+)</name>
        <dbReference type="ChEBI" id="CHEBI:29105"/>
        <label>2</label>
        <note>catalytic</note>
    </ligand>
</feature>
<keyword evidence="10" id="KW-1133">Transmembrane helix</keyword>
<evidence type="ECO:0000256" key="3">
    <source>
        <dbReference type="ARBA" id="ARBA00022723"/>
    </source>
</evidence>
<dbReference type="SUPFAM" id="SSF47090">
    <property type="entry name" value="PGBD-like"/>
    <property type="match status" value="1"/>
</dbReference>
<dbReference type="GO" id="GO:0004222">
    <property type="term" value="F:metalloendopeptidase activity"/>
    <property type="evidence" value="ECO:0007669"/>
    <property type="project" value="InterPro"/>
</dbReference>
<dbReference type="OrthoDB" id="10030048at2759"/>
<feature type="domain" description="Peptidase metallopeptidase" evidence="11">
    <location>
        <begin position="137"/>
        <end position="300"/>
    </location>
</feature>
<dbReference type="GO" id="GO:0031012">
    <property type="term" value="C:extracellular matrix"/>
    <property type="evidence" value="ECO:0007669"/>
    <property type="project" value="InterPro"/>
</dbReference>
<keyword evidence="6" id="KW-0482">Metalloprotease</keyword>
<dbReference type="InterPro" id="IPR001818">
    <property type="entry name" value="Pept_M10_metallopeptidase"/>
</dbReference>
<evidence type="ECO:0000313" key="13">
    <source>
        <dbReference type="Proteomes" id="UP001154078"/>
    </source>
</evidence>
<keyword evidence="10" id="KW-0472">Membrane</keyword>
<comment type="similarity">
    <text evidence="1">Belongs to the peptidase M10A family.</text>
</comment>
<dbReference type="GO" id="GO:0006508">
    <property type="term" value="P:proteolysis"/>
    <property type="evidence" value="ECO:0007669"/>
    <property type="project" value="UniProtKB-KW"/>
</dbReference>
<comment type="cofactor">
    <cofactor evidence="9">
        <name>Ca(2+)</name>
        <dbReference type="ChEBI" id="CHEBI:29108"/>
    </cofactor>
    <text evidence="9">Can bind about 5 Ca(2+) ions per subunit.</text>
</comment>
<keyword evidence="5 8" id="KW-0862">Zinc</keyword>
<dbReference type="Proteomes" id="UP001154078">
    <property type="component" value="Chromosome 5"/>
</dbReference>
<dbReference type="EMBL" id="OV121136">
    <property type="protein sequence ID" value="CAH0558151.1"/>
    <property type="molecule type" value="Genomic_DNA"/>
</dbReference>
<keyword evidence="2" id="KW-0645">Protease</keyword>
<dbReference type="PIRSF" id="PIRSF001191">
    <property type="entry name" value="Peptidase_M10A_matrix"/>
    <property type="match status" value="1"/>
</dbReference>
<feature type="binding site" evidence="8">
    <location>
        <position position="255"/>
    </location>
    <ligand>
        <name>Zn(2+)</name>
        <dbReference type="ChEBI" id="CHEBI:29105"/>
        <label>2</label>
        <note>catalytic</note>
    </ligand>
</feature>
<feature type="binding site" evidence="9">
    <location>
        <position position="217"/>
    </location>
    <ligand>
        <name>Zn(2+)</name>
        <dbReference type="ChEBI" id="CHEBI:29105"/>
        <label>1</label>
    </ligand>
</feature>
<feature type="binding site" evidence="9">
    <location>
        <position position="235"/>
    </location>
    <ligand>
        <name>Ca(2+)</name>
        <dbReference type="ChEBI" id="CHEBI:29108"/>
        <label>3</label>
    </ligand>
</feature>
<evidence type="ECO:0000256" key="7">
    <source>
        <dbReference type="PIRSR" id="PIRSR001191-1"/>
    </source>
</evidence>
<keyword evidence="3 8" id="KW-0479">Metal-binding</keyword>
<dbReference type="InterPro" id="IPR036365">
    <property type="entry name" value="PGBD-like_sf"/>
</dbReference>
<accession>A0A9P0B8Z5</accession>
<feature type="binding site" evidence="8">
    <location>
        <position position="265"/>
    </location>
    <ligand>
        <name>Zn(2+)</name>
        <dbReference type="ChEBI" id="CHEBI:29105"/>
        <label>2</label>
        <note>catalytic</note>
    </ligand>
</feature>
<evidence type="ECO:0000256" key="9">
    <source>
        <dbReference type="PIRSR" id="PIRSR621190-2"/>
    </source>
</evidence>
<gene>
    <name evidence="12" type="ORF">MELIAE_LOCUS8687</name>
</gene>
<dbReference type="Pfam" id="PF00413">
    <property type="entry name" value="Peptidase_M10"/>
    <property type="match status" value="1"/>
</dbReference>
<evidence type="ECO:0000256" key="1">
    <source>
        <dbReference type="ARBA" id="ARBA00010370"/>
    </source>
</evidence>
<keyword evidence="13" id="KW-1185">Reference proteome</keyword>
<dbReference type="InterPro" id="IPR006026">
    <property type="entry name" value="Peptidase_Metallo"/>
</dbReference>
<evidence type="ECO:0000256" key="6">
    <source>
        <dbReference type="ARBA" id="ARBA00023049"/>
    </source>
</evidence>
<feature type="binding site" evidence="9">
    <location>
        <position position="236"/>
    </location>
    <ligand>
        <name>Ca(2+)</name>
        <dbReference type="ChEBI" id="CHEBI:29108"/>
        <label>1</label>
    </ligand>
</feature>
<keyword evidence="4" id="KW-0378">Hydrolase</keyword>
<keyword evidence="10" id="KW-0812">Transmembrane</keyword>
<dbReference type="InterPro" id="IPR021190">
    <property type="entry name" value="Pept_M10A"/>
</dbReference>
<evidence type="ECO:0000313" key="12">
    <source>
        <dbReference type="EMBL" id="CAH0558151.1"/>
    </source>
</evidence>
<dbReference type="AlphaFoldDB" id="A0A9P0B8Z5"/>
<feature type="active site" evidence="7">
    <location>
        <position position="256"/>
    </location>
</feature>
<dbReference type="GO" id="GO:0030574">
    <property type="term" value="P:collagen catabolic process"/>
    <property type="evidence" value="ECO:0007669"/>
    <property type="project" value="TreeGrafter"/>
</dbReference>
<sequence>MFQETMATKLNFPVIIFFYLIYLTCVLNANPVKMEEMKKEMDYFMNYGYLDEKGMEKYEQMKESKDMMKEPMIMESHKKAVMVFQKMNRMAMTGEMNDKMHKMMEAPRCGNPDMRMGEPLKPKRAKRFAVLCNDNKEYAKVPKRHITYSILNESKSMDSDTVEREIRRAFAFWIKKTNFTFSQVQNDGYFRISFETGVHSNEKESSGFDGEGMRLAHAFDFHGRSPEGYQAIHFDDDEDWVVQNDGINLLQVATHEIGHALGLAHESFIYDAVMTPLYRYRPFFGLFEDDVKGVRKVYDGGDEDAKNCFRNVTQIMSDMNITMKES</sequence>
<feature type="binding site" evidence="9">
    <location>
        <position position="210"/>
    </location>
    <ligand>
        <name>Ca(2+)</name>
        <dbReference type="ChEBI" id="CHEBI:29108"/>
        <label>3</label>
    </ligand>
</feature>
<dbReference type="CDD" id="cd04278">
    <property type="entry name" value="ZnMc_MMP"/>
    <property type="match status" value="1"/>
</dbReference>
<dbReference type="SMART" id="SM00235">
    <property type="entry name" value="ZnMc"/>
    <property type="match status" value="1"/>
</dbReference>
<evidence type="ECO:0000256" key="10">
    <source>
        <dbReference type="SAM" id="Phobius"/>
    </source>
</evidence>